<dbReference type="PANTHER" id="PTHR23402">
    <property type="entry name" value="PROTEASE FAMILY C15 PYROGLUTAMYL-PEPTIDASE I-RELATED"/>
    <property type="match status" value="1"/>
</dbReference>
<evidence type="ECO:0000256" key="2">
    <source>
        <dbReference type="ARBA" id="ARBA00022490"/>
    </source>
</evidence>
<evidence type="ECO:0000313" key="7">
    <source>
        <dbReference type="RefSeq" id="XP_011314413.1"/>
    </source>
</evidence>
<reference evidence="7" key="1">
    <citation type="submission" date="2025-08" db="UniProtKB">
        <authorList>
            <consortium name="RefSeq"/>
        </authorList>
    </citation>
    <scope>IDENTIFICATION</scope>
    <source>
        <strain evidence="7">USDA-PBARC FA_bdor</strain>
        <tissue evidence="7">Whole organism</tissue>
    </source>
</reference>
<evidence type="ECO:0000256" key="4">
    <source>
        <dbReference type="ARBA" id="ARBA00022801"/>
    </source>
</evidence>
<dbReference type="KEGG" id="fas:105273588"/>
<dbReference type="GO" id="GO:0016920">
    <property type="term" value="F:pyroglutamyl-peptidase activity"/>
    <property type="evidence" value="ECO:0007669"/>
    <property type="project" value="InterPro"/>
</dbReference>
<proteinExistence type="inferred from homology"/>
<comment type="similarity">
    <text evidence="1">Belongs to the peptidase C15 family.</text>
</comment>
<dbReference type="InterPro" id="IPR000816">
    <property type="entry name" value="Peptidase_C15"/>
</dbReference>
<keyword evidence="3" id="KW-0645">Protease</keyword>
<dbReference type="SUPFAM" id="SSF53182">
    <property type="entry name" value="Pyrrolidone carboxyl peptidase (pyroglutamate aminopeptidase)"/>
    <property type="match status" value="1"/>
</dbReference>
<gene>
    <name evidence="7" type="primary">LOC105273588</name>
</gene>
<dbReference type="PRINTS" id="PR00706">
    <property type="entry name" value="PYROGLUPTASE"/>
</dbReference>
<organism evidence="6 7">
    <name type="scientific">Fopius arisanus</name>
    <dbReference type="NCBI Taxonomy" id="64838"/>
    <lineage>
        <taxon>Eukaryota</taxon>
        <taxon>Metazoa</taxon>
        <taxon>Ecdysozoa</taxon>
        <taxon>Arthropoda</taxon>
        <taxon>Hexapoda</taxon>
        <taxon>Insecta</taxon>
        <taxon>Pterygota</taxon>
        <taxon>Neoptera</taxon>
        <taxon>Endopterygota</taxon>
        <taxon>Hymenoptera</taxon>
        <taxon>Apocrita</taxon>
        <taxon>Ichneumonoidea</taxon>
        <taxon>Braconidae</taxon>
        <taxon>Opiinae</taxon>
        <taxon>Fopius</taxon>
    </lineage>
</organism>
<keyword evidence="5" id="KW-0788">Thiol protease</keyword>
<evidence type="ECO:0000256" key="3">
    <source>
        <dbReference type="ARBA" id="ARBA00022670"/>
    </source>
</evidence>
<evidence type="ECO:0000256" key="5">
    <source>
        <dbReference type="ARBA" id="ARBA00022807"/>
    </source>
</evidence>
<keyword evidence="6" id="KW-1185">Reference proteome</keyword>
<evidence type="ECO:0000313" key="6">
    <source>
        <dbReference type="Proteomes" id="UP000694866"/>
    </source>
</evidence>
<dbReference type="OrthoDB" id="407146at2759"/>
<dbReference type="InterPro" id="IPR036440">
    <property type="entry name" value="Peptidase_C15-like_sf"/>
</dbReference>
<accession>A0A9R1TST7</accession>
<dbReference type="Gene3D" id="3.40.630.20">
    <property type="entry name" value="Peptidase C15, pyroglutamyl peptidase I-like"/>
    <property type="match status" value="1"/>
</dbReference>
<dbReference type="RefSeq" id="XP_011314413.1">
    <property type="nucleotide sequence ID" value="XM_011316111.1"/>
</dbReference>
<protein>
    <submittedName>
        <fullName evidence="7">Pyroglutamyl-peptidase 1</fullName>
    </submittedName>
</protein>
<dbReference type="PANTHER" id="PTHR23402:SF1">
    <property type="entry name" value="PYROGLUTAMYL-PEPTIDASE I"/>
    <property type="match status" value="1"/>
</dbReference>
<dbReference type="GO" id="GO:0006508">
    <property type="term" value="P:proteolysis"/>
    <property type="evidence" value="ECO:0007669"/>
    <property type="project" value="UniProtKB-KW"/>
</dbReference>
<dbReference type="AlphaFoldDB" id="A0A9R1TST7"/>
<name>A0A9R1TST7_9HYME</name>
<dbReference type="InterPro" id="IPR016125">
    <property type="entry name" value="Peptidase_C15-like"/>
</dbReference>
<dbReference type="Pfam" id="PF01470">
    <property type="entry name" value="Peptidase_C15"/>
    <property type="match status" value="1"/>
</dbReference>
<evidence type="ECO:0000256" key="1">
    <source>
        <dbReference type="ARBA" id="ARBA00006641"/>
    </source>
</evidence>
<sequence>MTEKRKIVVTGFGPFTGHTVNASWEAAKLLKDKYSGELNNRYNIDLIIEEIPVVYNHVSSRIPEIWKEHNPLFIVHLGVSHKAKCLTIESGACSSGYTRKDVVEKCPSDSEMTCTRLDVGFDVNEICRIVGNEYDCVACVSNDAGRYLCEFTLYQSLLIKPHRTLFIHVPDFDVYSANENARGIFSIICCATENLEKAH</sequence>
<dbReference type="Proteomes" id="UP000694866">
    <property type="component" value="Unplaced"/>
</dbReference>
<keyword evidence="2" id="KW-0963">Cytoplasm</keyword>
<dbReference type="GeneID" id="105273588"/>
<dbReference type="GO" id="GO:0005829">
    <property type="term" value="C:cytosol"/>
    <property type="evidence" value="ECO:0007669"/>
    <property type="project" value="InterPro"/>
</dbReference>
<keyword evidence="4" id="KW-0378">Hydrolase</keyword>